<dbReference type="SUPFAM" id="SSF52058">
    <property type="entry name" value="L domain-like"/>
    <property type="match status" value="1"/>
</dbReference>
<accession>A0A6P8RU89</accession>
<dbReference type="PANTHER" id="PTHR46652:SF3">
    <property type="entry name" value="LEUCINE-RICH REPEAT-CONTAINING PROTEIN 9"/>
    <property type="match status" value="1"/>
</dbReference>
<dbReference type="CTD" id="341883"/>
<dbReference type="PROSITE" id="PS51450">
    <property type="entry name" value="LRR"/>
    <property type="match status" value="15"/>
</dbReference>
<evidence type="ECO:0000256" key="2">
    <source>
        <dbReference type="ARBA" id="ARBA00022737"/>
    </source>
</evidence>
<dbReference type="InterPro" id="IPR025875">
    <property type="entry name" value="Leu-rich_rpt_4"/>
</dbReference>
<dbReference type="FunCoup" id="A0A6P8RU89">
    <property type="interactions" value="458"/>
</dbReference>
<dbReference type="KEGG" id="gsh:117364083"/>
<feature type="region of interest" description="Disordered" evidence="3">
    <location>
        <begin position="1516"/>
        <end position="1542"/>
    </location>
</feature>
<evidence type="ECO:0000313" key="5">
    <source>
        <dbReference type="RefSeq" id="XP_033808783.1"/>
    </source>
</evidence>
<proteinExistence type="predicted"/>
<evidence type="ECO:0000256" key="1">
    <source>
        <dbReference type="ARBA" id="ARBA00022614"/>
    </source>
</evidence>
<dbReference type="PANTHER" id="PTHR46652">
    <property type="entry name" value="LEUCINE-RICH REPEAT AND IQ DOMAIN-CONTAINING PROTEIN 1-RELATED"/>
    <property type="match status" value="1"/>
</dbReference>
<evidence type="ECO:0000313" key="4">
    <source>
        <dbReference type="Proteomes" id="UP000515159"/>
    </source>
</evidence>
<organism evidence="4 5">
    <name type="scientific">Geotrypetes seraphini</name>
    <name type="common">Gaboon caecilian</name>
    <name type="synonym">Caecilia seraphini</name>
    <dbReference type="NCBI Taxonomy" id="260995"/>
    <lineage>
        <taxon>Eukaryota</taxon>
        <taxon>Metazoa</taxon>
        <taxon>Chordata</taxon>
        <taxon>Craniata</taxon>
        <taxon>Vertebrata</taxon>
        <taxon>Euteleostomi</taxon>
        <taxon>Amphibia</taxon>
        <taxon>Gymnophiona</taxon>
        <taxon>Geotrypetes</taxon>
    </lineage>
</organism>
<dbReference type="Gene3D" id="3.90.228.10">
    <property type="match status" value="1"/>
</dbReference>
<gene>
    <name evidence="5" type="primary">LRRC9</name>
</gene>
<keyword evidence="2" id="KW-0677">Repeat</keyword>
<dbReference type="InterPro" id="IPR032675">
    <property type="entry name" value="LRR_dom_sf"/>
</dbReference>
<dbReference type="SMART" id="SM00365">
    <property type="entry name" value="LRR_SD22"/>
    <property type="match status" value="17"/>
</dbReference>
<dbReference type="Proteomes" id="UP000515159">
    <property type="component" value="Chromosome 7"/>
</dbReference>
<sequence>MTRSENQNTEEIIKELCLCNGLSYEKIDEDGEETVVLEMFFSGYPRMEGLSYFPNLTVLTLVGQSIQKISGLESCPLLKELWIAECQLTQIENIHYCSNLEKLYLYHNKIAVIENLERLTKLEVIWLNNNQIEVIQGLHTLQNIKDLNLAGNLISKIGNCLDPNEQIERLNLSGNRLCSFKELTNLARLPHLKDLGLGDPQYSPNPVCLLCNYAIHVLFHMPELQRLDTYDVTHRQVKDLAESTVMKKIMYYNMRVKTVYRQLNEMLEKLKEEKCKLLKVPEKCIKILTFTAKHIERELTKLQVSDKIRRKICNANGCHQRTTEIGSSEISKKLEDATEDLSIGQQFCHKLQTLKERITFWTKQLDGIDILYQEEVKRKLESKDLIVQFLLTELETVGNIRFEEGCPSDTWYNSCYDLILSRFCAWDFKMYGVTGVKIKRISKVNNRILRQKFEEAFQAFFDQEEINMPEGSSEKRGNFTGTYRRMLEYLFYVFDPKVPVGNKELLQVLEDGFKESGKGKQYDCGDAVMLSNSLSLCEVPRIEYLQQQEKIKEKDKRDPESYRYGKVIIAKVFLGHSIQACGKEPIRQIDYLTANSVFRPRKTKSSMCVNNETIYCKEHTNCDCSLRHCEWFVFDHELVLPEYIIEFEYITLGKGQSQCSTMSIYEEENKNKTEASILSLDLKLDEEIINMKPVLKPRPKIISLDEKTVLSVAKARISSDVVVLNLHGNSLTKLKDIARFTGLRKLIISFNEFSSLEDVSYLSNLEYLDASHNRVITLEGFKNLAKLKYLDLSWNQLKKTKEINTLCKHASQLLTLHLGNNPWQKPASVHFTAISRLRTLTHLDGIVVTEEVVAEALRFTTGAKITQMSLLLHARTDKERPHTLSLLSSAQILSQTSKSKLDINSEFDPKCYSLITSLTLDGQKLYKIANLERLEHLQWASFNNNNISKIEGLEHCFNLEELSFDENCISKLEGISKLTKLVRLSVNNNQLTDLDQQVIDNLSHLHFLSAENNSISSMAGLQKAYSLIELYLSNNKISTNQEIYHLKNLNNLVILDLYGNLIQKKKGNYRMFVIFHLPALKALDGDAIDSLEIENAKDVFGGRLTSDMIVENCGKSFLEIEELNWKESNIRNVDLTPVDQFRNVQIVNLENNSLTSFSGLIFLPNVKILNLNYNHIESILPRQKSQNHLTNKQILHQKVTSSGYGQQTVSKTSRDVGIIEILSPVMESLEELHLGYNGINNLPQLQLSRLKHLKSLFLEGNEITQIDGLESLYCLQELVLDHNRIKVINESSFVKQSCLLELHLEENRIRELNNLQPLIKLKKLFIGYNKIQEMSEVEKLEAFPTLKEISVFGNPISRKMYYRPLLVSRLPRLQVLDGTSVSIEERSRAELHFAEQQTLLVTNPAYDVILPGSSSVLTKQSSLRVTNMTLSGGMSTCLGPDHVSYIVEDTLSNDLNKYKKSKPQIMGLVNSSRSIHGEIAFRQLKGGTSNSATHLTHPNTFSRTIYMLPSAQLYANNQESESRGKSSKKDIGGKASGSATCSVQELLPASLQRITAAEGRKEQSTWKEDS</sequence>
<dbReference type="Gene3D" id="3.80.10.10">
    <property type="entry name" value="Ribonuclease Inhibitor"/>
    <property type="match status" value="7"/>
</dbReference>
<dbReference type="InParanoid" id="A0A6P8RU89"/>
<name>A0A6P8RU89_GEOSA</name>
<dbReference type="SMART" id="SM00369">
    <property type="entry name" value="LRR_TYP"/>
    <property type="match status" value="9"/>
</dbReference>
<keyword evidence="1" id="KW-0433">Leucine-rich repeat</keyword>
<keyword evidence="4" id="KW-1185">Reference proteome</keyword>
<dbReference type="OrthoDB" id="1517790at2759"/>
<dbReference type="Pfam" id="PF14580">
    <property type="entry name" value="LRR_9"/>
    <property type="match status" value="3"/>
</dbReference>
<dbReference type="InterPro" id="IPR003591">
    <property type="entry name" value="Leu-rich_rpt_typical-subtyp"/>
</dbReference>
<dbReference type="Pfam" id="PF13855">
    <property type="entry name" value="LRR_8"/>
    <property type="match status" value="1"/>
</dbReference>
<evidence type="ECO:0000256" key="3">
    <source>
        <dbReference type="SAM" id="MobiDB-lite"/>
    </source>
</evidence>
<dbReference type="Pfam" id="PF12799">
    <property type="entry name" value="LRR_4"/>
    <property type="match status" value="1"/>
</dbReference>
<feature type="compositionally biased region" description="Basic and acidic residues" evidence="3">
    <location>
        <begin position="1520"/>
        <end position="1532"/>
    </location>
</feature>
<reference evidence="5" key="1">
    <citation type="submission" date="2025-08" db="UniProtKB">
        <authorList>
            <consortium name="RefSeq"/>
        </authorList>
    </citation>
    <scope>IDENTIFICATION</scope>
</reference>
<dbReference type="GeneID" id="117364083"/>
<dbReference type="SUPFAM" id="SSF52075">
    <property type="entry name" value="Outer arm dynein light chain 1"/>
    <property type="match status" value="4"/>
</dbReference>
<protein>
    <submittedName>
        <fullName evidence="5">Leucine-rich repeat-containing protein 9 isoform X1</fullName>
    </submittedName>
</protein>
<dbReference type="InterPro" id="IPR001611">
    <property type="entry name" value="Leu-rich_rpt"/>
</dbReference>
<dbReference type="InterPro" id="IPR050836">
    <property type="entry name" value="SDS22/Internalin_LRR"/>
</dbReference>
<dbReference type="RefSeq" id="XP_033808783.1">
    <property type="nucleotide sequence ID" value="XM_033952892.1"/>
</dbReference>